<keyword evidence="5 17" id="KW-0410">Iron transport</keyword>
<dbReference type="GO" id="GO:0005525">
    <property type="term" value="F:GTP binding"/>
    <property type="evidence" value="ECO:0007669"/>
    <property type="project" value="UniProtKB-KW"/>
</dbReference>
<comment type="similarity">
    <text evidence="17">Belongs to the TRAFAC class TrmE-Era-EngA-EngB-Septin-like GTPase superfamily. FeoB GTPase (TC 9.A.8) family.</text>
</comment>
<keyword evidence="16" id="KW-0479">Metal-binding</keyword>
<comment type="function">
    <text evidence="1 17">Probable transporter of a GTP-driven Fe(2+) uptake system.</text>
</comment>
<dbReference type="GO" id="GO:0005886">
    <property type="term" value="C:plasma membrane"/>
    <property type="evidence" value="ECO:0007669"/>
    <property type="project" value="UniProtKB-SubCell"/>
</dbReference>
<dbReference type="FunFam" id="3.40.50.300:FF:000426">
    <property type="entry name" value="Ferrous iron transport protein B"/>
    <property type="match status" value="1"/>
</dbReference>
<comment type="subcellular location">
    <subcellularLocation>
        <location evidence="2">Cell inner membrane</location>
        <topology evidence="2">Multi-pass membrane protein</topology>
    </subcellularLocation>
    <subcellularLocation>
        <location evidence="17">Cell membrane</location>
        <topology evidence="17">Multi-pass membrane protein</topology>
    </subcellularLocation>
</comment>
<dbReference type="PANTHER" id="PTHR43185">
    <property type="entry name" value="FERROUS IRON TRANSPORT PROTEIN B"/>
    <property type="match status" value="1"/>
</dbReference>
<feature type="domain" description="FeoB-type G" evidence="18">
    <location>
        <begin position="1"/>
        <end position="162"/>
    </location>
</feature>
<keyword evidence="4" id="KW-1003">Cell membrane</keyword>
<gene>
    <name evidence="19" type="ORF">FD21_GL000010</name>
</gene>
<feature type="binding site" evidence="15">
    <location>
        <begin position="53"/>
        <end position="56"/>
    </location>
    <ligand>
        <name>GTP</name>
        <dbReference type="ChEBI" id="CHEBI:37565"/>
        <label>1</label>
    </ligand>
</feature>
<name>A0A0R2CEF4_9LACO</name>
<feature type="transmembrane region" description="Helical" evidence="17">
    <location>
        <begin position="452"/>
        <end position="472"/>
    </location>
</feature>
<evidence type="ECO:0000256" key="16">
    <source>
        <dbReference type="PIRSR" id="PIRSR603373-2"/>
    </source>
</evidence>
<keyword evidence="16" id="KW-0460">Magnesium</keyword>
<reference evidence="19 20" key="1">
    <citation type="journal article" date="2015" name="Genome Announc.">
        <title>Expanding the biotechnology potential of lactobacilli through comparative genomics of 213 strains and associated genera.</title>
        <authorList>
            <person name="Sun Z."/>
            <person name="Harris H.M."/>
            <person name="McCann A."/>
            <person name="Guo C."/>
            <person name="Argimon S."/>
            <person name="Zhang W."/>
            <person name="Yang X."/>
            <person name="Jeffery I.B."/>
            <person name="Cooney J.C."/>
            <person name="Kagawa T.F."/>
            <person name="Liu W."/>
            <person name="Song Y."/>
            <person name="Salvetti E."/>
            <person name="Wrobel A."/>
            <person name="Rasinkangas P."/>
            <person name="Parkhill J."/>
            <person name="Rea M.C."/>
            <person name="O'Sullivan O."/>
            <person name="Ritari J."/>
            <person name="Douillard F.P."/>
            <person name="Paul Ross R."/>
            <person name="Yang R."/>
            <person name="Briner A.E."/>
            <person name="Felis G.E."/>
            <person name="de Vos W.M."/>
            <person name="Barrangou R."/>
            <person name="Klaenhammer T.R."/>
            <person name="Caufield P.W."/>
            <person name="Cui Y."/>
            <person name="Zhang H."/>
            <person name="O'Toole P.W."/>
        </authorList>
    </citation>
    <scope>NUCLEOTIDE SEQUENCE [LARGE SCALE GENOMIC DNA]</scope>
    <source>
        <strain evidence="19 20">DSM 20605</strain>
    </source>
</reference>
<dbReference type="EMBL" id="AYYX01000001">
    <property type="protein sequence ID" value="KRM89717.1"/>
    <property type="molecule type" value="Genomic_DNA"/>
</dbReference>
<dbReference type="Gene3D" id="3.40.50.300">
    <property type="entry name" value="P-loop containing nucleotide triphosphate hydrolases"/>
    <property type="match status" value="1"/>
</dbReference>
<feature type="binding site" evidence="15">
    <location>
        <begin position="8"/>
        <end position="15"/>
    </location>
    <ligand>
        <name>GTP</name>
        <dbReference type="ChEBI" id="CHEBI:37565"/>
        <label>1</label>
    </ligand>
</feature>
<evidence type="ECO:0000256" key="3">
    <source>
        <dbReference type="ARBA" id="ARBA00022448"/>
    </source>
</evidence>
<evidence type="ECO:0000256" key="12">
    <source>
        <dbReference type="ARBA" id="ARBA00023134"/>
    </source>
</evidence>
<dbReference type="GO" id="GO:0046872">
    <property type="term" value="F:metal ion binding"/>
    <property type="evidence" value="ECO:0007669"/>
    <property type="project" value="UniProtKB-KW"/>
</dbReference>
<evidence type="ECO:0000256" key="10">
    <source>
        <dbReference type="ARBA" id="ARBA00023004"/>
    </source>
</evidence>
<dbReference type="AlphaFoldDB" id="A0A0R2CEF4"/>
<dbReference type="SUPFAM" id="SSF52540">
    <property type="entry name" value="P-loop containing nucleoside triphosphate hydrolases"/>
    <property type="match status" value="1"/>
</dbReference>
<feature type="transmembrane region" description="Helical" evidence="17">
    <location>
        <begin position="643"/>
        <end position="665"/>
    </location>
</feature>
<comment type="caution">
    <text evidence="19">The sequence shown here is derived from an EMBL/GenBank/DDBJ whole genome shotgun (WGS) entry which is preliminary data.</text>
</comment>
<dbReference type="InterPro" id="IPR041069">
    <property type="entry name" value="FeoB_Cyto"/>
</dbReference>
<feature type="transmembrane region" description="Helical" evidence="17">
    <location>
        <begin position="556"/>
        <end position="577"/>
    </location>
</feature>
<feature type="binding site" evidence="16">
    <location>
        <position position="23"/>
    </location>
    <ligand>
        <name>Mg(2+)</name>
        <dbReference type="ChEBI" id="CHEBI:18420"/>
        <label>2</label>
    </ligand>
</feature>
<dbReference type="Pfam" id="PF02421">
    <property type="entry name" value="FeoB_N"/>
    <property type="match status" value="1"/>
</dbReference>
<dbReference type="PATRIC" id="fig|1133569.4.peg.10"/>
<evidence type="ECO:0000256" key="2">
    <source>
        <dbReference type="ARBA" id="ARBA00004429"/>
    </source>
</evidence>
<evidence type="ECO:0000313" key="19">
    <source>
        <dbReference type="EMBL" id="KRM89717.1"/>
    </source>
</evidence>
<evidence type="ECO:0000256" key="5">
    <source>
        <dbReference type="ARBA" id="ARBA00022496"/>
    </source>
</evidence>
<keyword evidence="7 17" id="KW-0812">Transmembrane</keyword>
<keyword evidence="6" id="KW-0997">Cell inner membrane</keyword>
<dbReference type="Pfam" id="PF07670">
    <property type="entry name" value="Gate"/>
    <property type="match status" value="2"/>
</dbReference>
<evidence type="ECO:0000256" key="15">
    <source>
        <dbReference type="PIRSR" id="PIRSR603373-1"/>
    </source>
</evidence>
<dbReference type="PROSITE" id="PS51711">
    <property type="entry name" value="G_FEOB"/>
    <property type="match status" value="1"/>
</dbReference>
<keyword evidence="3 17" id="KW-0813">Transport</keyword>
<dbReference type="Proteomes" id="UP000051576">
    <property type="component" value="Unassembled WGS sequence"/>
</dbReference>
<feature type="transmembrane region" description="Helical" evidence="17">
    <location>
        <begin position="515"/>
        <end position="536"/>
    </location>
</feature>
<evidence type="ECO:0000259" key="18">
    <source>
        <dbReference type="PROSITE" id="PS51711"/>
    </source>
</evidence>
<dbReference type="Pfam" id="PF07664">
    <property type="entry name" value="FeoB_C"/>
    <property type="match status" value="1"/>
</dbReference>
<feature type="transmembrane region" description="Helical" evidence="17">
    <location>
        <begin position="394"/>
        <end position="411"/>
    </location>
</feature>
<keyword evidence="12 15" id="KW-0342">GTP-binding</keyword>
<dbReference type="InterPro" id="IPR027417">
    <property type="entry name" value="P-loop_NTPase"/>
</dbReference>
<sequence length="711" mass="79361">MKIVALAGNPNSGKTTLFNLLTGSNQSVGNWPGVTVEKKQGPYRKAKEVMIQDLPGIYSLSPYTAEEVVSRKYLIEQGPDLVINIVDATNIERNLYLTLQLLETGQPLMVSLNMIDLLKKQRRKINLKKLAYLLSVPVIAISALKKKNIDNLQRQAEHSLTERPTYPQLQYDERLESALTMIEKNLTGIIPATKLRWYAIKLFERDEQVKQEIKLDATRQKDIEQTIDTAEKLFQDTSDSIMINARYELISRLVKMCVIDENDFAMSFSDRVDMVVTNRWLALPIFFLVMWAVYYLSIQTIGTMGSDWINDVLFGSLIPNFVQECLVKWQVASWMQGLIIDGIVNGLGSILGFVPQIMMLFLCLGILEDCGYMARIAFVMDRIFHRFNLSGKSFIPMLISTGCGVPGIMATRTIENEKDRKMTIMLTTFMPCSAKLTVIALVSGTFFPDQSWVAPSAYFLGMVAVVGSGIFLKKTKLFAGPPLPFVMELPAYHFPKPANVGRQVLNRADSFIKKAGTIIFASCVLVWFFSSFNFLLQPVGQNHSMLRYLGMALSPLFAPLGFGDWHTTVAVLAGLIAKENCVGTLRITFGNATAAGFMATLRETYSPIAGYSFLVFNLLCAPCFAAIGTMYKEFGDTKWTLRAVAYQTALAYIVAMLIYQGYQVIIGQGDWFNELLTGVATAVIGYGLLIKKDQNEDLNNLPADIQEGASK</sequence>
<keyword evidence="10 17" id="KW-0408">Iron</keyword>
<dbReference type="Pfam" id="PF17910">
    <property type="entry name" value="FeoB_Cyto"/>
    <property type="match status" value="1"/>
</dbReference>
<evidence type="ECO:0000256" key="17">
    <source>
        <dbReference type="RuleBase" id="RU362098"/>
    </source>
</evidence>
<feature type="transmembrane region" description="Helical" evidence="17">
    <location>
        <begin position="671"/>
        <end position="690"/>
    </location>
</feature>
<evidence type="ECO:0000313" key="20">
    <source>
        <dbReference type="Proteomes" id="UP000051576"/>
    </source>
</evidence>
<feature type="binding site" evidence="15">
    <location>
        <begin position="33"/>
        <end position="37"/>
    </location>
    <ligand>
        <name>GTP</name>
        <dbReference type="ChEBI" id="CHEBI:37565"/>
        <label>1</label>
    </ligand>
</feature>
<dbReference type="PANTHER" id="PTHR43185:SF1">
    <property type="entry name" value="FE(2+) TRANSPORTER FEOB"/>
    <property type="match status" value="1"/>
</dbReference>
<evidence type="ECO:0000256" key="6">
    <source>
        <dbReference type="ARBA" id="ARBA00022519"/>
    </source>
</evidence>
<dbReference type="CDD" id="cd01879">
    <property type="entry name" value="FeoB"/>
    <property type="match status" value="1"/>
</dbReference>
<feature type="transmembrane region" description="Helical" evidence="17">
    <location>
        <begin position="584"/>
        <end position="602"/>
    </location>
</feature>
<keyword evidence="13 17" id="KW-0472">Membrane</keyword>
<evidence type="ECO:0000256" key="14">
    <source>
        <dbReference type="NCBIfam" id="TIGR00437"/>
    </source>
</evidence>
<evidence type="ECO:0000256" key="8">
    <source>
        <dbReference type="ARBA" id="ARBA00022741"/>
    </source>
</evidence>
<evidence type="ECO:0000256" key="9">
    <source>
        <dbReference type="ARBA" id="ARBA00022989"/>
    </source>
</evidence>
<protein>
    <recommendedName>
        <fullName evidence="14 17">Ferrous iron transport protein B</fullName>
    </recommendedName>
</protein>
<evidence type="ECO:0000256" key="1">
    <source>
        <dbReference type="ARBA" id="ARBA00003926"/>
    </source>
</evidence>
<dbReference type="GO" id="GO:0015093">
    <property type="term" value="F:ferrous iron transmembrane transporter activity"/>
    <property type="evidence" value="ECO:0007669"/>
    <property type="project" value="UniProtKB-UniRule"/>
</dbReference>
<feature type="binding site" evidence="16">
    <location>
        <position position="22"/>
    </location>
    <ligand>
        <name>Mg(2+)</name>
        <dbReference type="ChEBI" id="CHEBI:18420"/>
        <label>1</label>
    </ligand>
</feature>
<proteinExistence type="inferred from homology"/>
<feature type="binding site" evidence="15">
    <location>
        <begin position="113"/>
        <end position="116"/>
    </location>
    <ligand>
        <name>GTP</name>
        <dbReference type="ChEBI" id="CHEBI:37565"/>
        <label>1</label>
    </ligand>
</feature>
<dbReference type="InterPro" id="IPR011642">
    <property type="entry name" value="Gate_dom"/>
</dbReference>
<evidence type="ECO:0000256" key="11">
    <source>
        <dbReference type="ARBA" id="ARBA00023065"/>
    </source>
</evidence>
<dbReference type="RefSeq" id="WP_056970398.1">
    <property type="nucleotide sequence ID" value="NZ_AYYX01000001.1"/>
</dbReference>
<feature type="transmembrane region" description="Helical" evidence="17">
    <location>
        <begin position="608"/>
        <end position="631"/>
    </location>
</feature>
<dbReference type="InterPro" id="IPR030389">
    <property type="entry name" value="G_FEOB_dom"/>
</dbReference>
<feature type="transmembrane region" description="Helical" evidence="17">
    <location>
        <begin position="280"/>
        <end position="298"/>
    </location>
</feature>
<organism evidence="19 20">
    <name type="scientific">Liquorilactobacillus vini DSM 20605</name>
    <dbReference type="NCBI Taxonomy" id="1133569"/>
    <lineage>
        <taxon>Bacteria</taxon>
        <taxon>Bacillati</taxon>
        <taxon>Bacillota</taxon>
        <taxon>Bacilli</taxon>
        <taxon>Lactobacillales</taxon>
        <taxon>Lactobacillaceae</taxon>
        <taxon>Liquorilactobacillus</taxon>
    </lineage>
</organism>
<dbReference type="InterPro" id="IPR050860">
    <property type="entry name" value="FeoB_GTPase"/>
</dbReference>
<keyword evidence="11" id="KW-0406">Ion transport</keyword>
<accession>A0A0R2CEF4</accession>
<evidence type="ECO:0000256" key="4">
    <source>
        <dbReference type="ARBA" id="ARBA00022475"/>
    </source>
</evidence>
<dbReference type="STRING" id="1133569.FD21_GL000010"/>
<dbReference type="Gene3D" id="1.10.287.1770">
    <property type="match status" value="1"/>
</dbReference>
<keyword evidence="20" id="KW-1185">Reference proteome</keyword>
<dbReference type="eggNOG" id="COG0370">
    <property type="taxonomic scope" value="Bacteria"/>
</dbReference>
<dbReference type="NCBIfam" id="TIGR00437">
    <property type="entry name" value="feoB"/>
    <property type="match status" value="1"/>
</dbReference>
<evidence type="ECO:0000256" key="7">
    <source>
        <dbReference type="ARBA" id="ARBA00022692"/>
    </source>
</evidence>
<evidence type="ECO:0000256" key="13">
    <source>
        <dbReference type="ARBA" id="ARBA00023136"/>
    </source>
</evidence>
<dbReference type="InterPro" id="IPR011640">
    <property type="entry name" value="Fe2_transport_prot_B_C"/>
</dbReference>
<dbReference type="InterPro" id="IPR003373">
    <property type="entry name" value="Fe2_transport_prot-B"/>
</dbReference>
<keyword evidence="8 15" id="KW-0547">Nucleotide-binding</keyword>
<feature type="transmembrane region" description="Helical" evidence="17">
    <location>
        <begin position="423"/>
        <end position="446"/>
    </location>
</feature>
<feature type="binding site" evidence="16">
    <location>
        <position position="19"/>
    </location>
    <ligand>
        <name>Mg(2+)</name>
        <dbReference type="ChEBI" id="CHEBI:18420"/>
        <label>2</label>
    </ligand>
</feature>
<keyword evidence="9 17" id="KW-1133">Transmembrane helix</keyword>